<evidence type="ECO:0000256" key="1">
    <source>
        <dbReference type="SAM" id="MobiDB-lite"/>
    </source>
</evidence>
<name>A0A1I5V6B9_9ACTN</name>
<keyword evidence="3" id="KW-1185">Reference proteome</keyword>
<dbReference type="SUPFAM" id="SSF58104">
    <property type="entry name" value="Methyl-accepting chemotaxis protein (MCP) signaling domain"/>
    <property type="match status" value="1"/>
</dbReference>
<proteinExistence type="predicted"/>
<dbReference type="OrthoDB" id="4829707at2"/>
<dbReference type="AlphaFoldDB" id="A0A1I5V6B9"/>
<feature type="non-terminal residue" evidence="2">
    <location>
        <position position="1"/>
    </location>
</feature>
<evidence type="ECO:0000313" key="3">
    <source>
        <dbReference type="Proteomes" id="UP000198857"/>
    </source>
</evidence>
<protein>
    <submittedName>
        <fullName evidence="2">Methyl-accepting chemotaxis protein (MCP) signalling domain-containing protein</fullName>
    </submittedName>
</protein>
<dbReference type="STRING" id="1523247.SAMN05660464_0536"/>
<dbReference type="Proteomes" id="UP000198857">
    <property type="component" value="Unassembled WGS sequence"/>
</dbReference>
<dbReference type="EMBL" id="FOWQ01000015">
    <property type="protein sequence ID" value="SFQ03055.1"/>
    <property type="molecule type" value="Genomic_DNA"/>
</dbReference>
<evidence type="ECO:0000313" key="2">
    <source>
        <dbReference type="EMBL" id="SFQ03055.1"/>
    </source>
</evidence>
<organism evidence="2 3">
    <name type="scientific">Geodermatophilus dictyosporus</name>
    <dbReference type="NCBI Taxonomy" id="1523247"/>
    <lineage>
        <taxon>Bacteria</taxon>
        <taxon>Bacillati</taxon>
        <taxon>Actinomycetota</taxon>
        <taxon>Actinomycetes</taxon>
        <taxon>Geodermatophilales</taxon>
        <taxon>Geodermatophilaceae</taxon>
        <taxon>Geodermatophilus</taxon>
    </lineage>
</organism>
<gene>
    <name evidence="2" type="ORF">SAMN05660464_0536</name>
</gene>
<sequence length="78" mass="8249">DRQTTIASAVEEQTATTNEMSRSVQEAAHGSGQIADNISGVSTAADSTTQALTQTRTAVDELARMAADLRTTVARFTY</sequence>
<feature type="compositionally biased region" description="Polar residues" evidence="1">
    <location>
        <begin position="1"/>
        <end position="24"/>
    </location>
</feature>
<dbReference type="Gene3D" id="1.10.287.950">
    <property type="entry name" value="Methyl-accepting chemotaxis protein"/>
    <property type="match status" value="1"/>
</dbReference>
<feature type="region of interest" description="Disordered" evidence="1">
    <location>
        <begin position="1"/>
        <end position="34"/>
    </location>
</feature>
<accession>A0A1I5V6B9</accession>
<reference evidence="3" key="1">
    <citation type="submission" date="2016-10" db="EMBL/GenBank/DDBJ databases">
        <authorList>
            <person name="Varghese N."/>
            <person name="Submissions S."/>
        </authorList>
    </citation>
    <scope>NUCLEOTIDE SEQUENCE [LARGE SCALE GENOMIC DNA]</scope>
    <source>
        <strain evidence="3">DSM 44208</strain>
    </source>
</reference>